<dbReference type="PANTHER" id="PTHR47572:SF5">
    <property type="entry name" value="BLR2277 PROTEIN"/>
    <property type="match status" value="1"/>
</dbReference>
<comment type="caution">
    <text evidence="3">The sequence shown here is derived from an EMBL/GenBank/DDBJ whole genome shotgun (WGS) entry which is preliminary data.</text>
</comment>
<dbReference type="EMBL" id="JBHTMY010000003">
    <property type="protein sequence ID" value="MFD1315879.1"/>
    <property type="molecule type" value="Genomic_DNA"/>
</dbReference>
<gene>
    <name evidence="3" type="ORF">ACFQ39_09640</name>
</gene>
<name>A0ABW3Y2K3_9FLAO</name>
<keyword evidence="1" id="KW-1133">Transmembrane helix</keyword>
<keyword evidence="1" id="KW-0812">Transmembrane</keyword>
<dbReference type="Pfam" id="PF08450">
    <property type="entry name" value="SGL"/>
    <property type="match status" value="1"/>
</dbReference>
<dbReference type="Proteomes" id="UP001597201">
    <property type="component" value="Unassembled WGS sequence"/>
</dbReference>
<reference evidence="4" key="1">
    <citation type="journal article" date="2019" name="Int. J. Syst. Evol. Microbiol.">
        <title>The Global Catalogue of Microorganisms (GCM) 10K type strain sequencing project: providing services to taxonomists for standard genome sequencing and annotation.</title>
        <authorList>
            <consortium name="The Broad Institute Genomics Platform"/>
            <consortium name="The Broad Institute Genome Sequencing Center for Infectious Disease"/>
            <person name="Wu L."/>
            <person name="Ma J."/>
        </authorList>
    </citation>
    <scope>NUCLEOTIDE SEQUENCE [LARGE SCALE GENOMIC DNA]</scope>
    <source>
        <strain evidence="4">CCUG 61485</strain>
    </source>
</reference>
<dbReference type="InterPro" id="IPR011042">
    <property type="entry name" value="6-blade_b-propeller_TolB-like"/>
</dbReference>
<evidence type="ECO:0000313" key="4">
    <source>
        <dbReference type="Proteomes" id="UP001597201"/>
    </source>
</evidence>
<evidence type="ECO:0000313" key="3">
    <source>
        <dbReference type="EMBL" id="MFD1315879.1"/>
    </source>
</evidence>
<feature type="domain" description="SMP-30/Gluconolactonase/LRE-like region" evidence="2">
    <location>
        <begin position="58"/>
        <end position="274"/>
    </location>
</feature>
<keyword evidence="4" id="KW-1185">Reference proteome</keyword>
<evidence type="ECO:0000259" key="2">
    <source>
        <dbReference type="Pfam" id="PF08450"/>
    </source>
</evidence>
<dbReference type="InterPro" id="IPR051262">
    <property type="entry name" value="SMP-30/CGR1_Lactonase"/>
</dbReference>
<sequence>MKPLYLKYYFCLFFVLNIVANLIAQTSDFTEEEMFTSGIEGPATDKYGNIYAVNFGEEGTIGKVDPKGNVELFIKLPQGSIGNGIRFDKKGDMFIADYVGHNILKVSINSTNIEVFAHESAANQPNDLAISPNSQIFASDPNWQNNTGNLWRVEQGNFVLLEREMGTTNGIEVSPDGSKLYVNESIQRKIWVYDLSLTGEISNKKLFYNFDDFGLDGMRTDANGNLYVCRYGAGKVVILSPKGKLLKTIMLIGKNPTNITFGGENNDQCFVTLADRGCIEQFKALFSDRE</sequence>
<protein>
    <submittedName>
        <fullName evidence="3">SMP-30/gluconolactonase/LRE family protein</fullName>
    </submittedName>
</protein>
<proteinExistence type="predicted"/>
<dbReference type="InterPro" id="IPR013658">
    <property type="entry name" value="SGL"/>
</dbReference>
<dbReference type="PRINTS" id="PR01790">
    <property type="entry name" value="SMP30FAMILY"/>
</dbReference>
<organism evidence="3 4">
    <name type="scientific">Namhaeicola litoreus</name>
    <dbReference type="NCBI Taxonomy" id="1052145"/>
    <lineage>
        <taxon>Bacteria</taxon>
        <taxon>Pseudomonadati</taxon>
        <taxon>Bacteroidota</taxon>
        <taxon>Flavobacteriia</taxon>
        <taxon>Flavobacteriales</taxon>
        <taxon>Flavobacteriaceae</taxon>
        <taxon>Namhaeicola</taxon>
    </lineage>
</organism>
<feature type="transmembrane region" description="Helical" evidence="1">
    <location>
        <begin position="6"/>
        <end position="24"/>
    </location>
</feature>
<dbReference type="Gene3D" id="2.120.10.30">
    <property type="entry name" value="TolB, C-terminal domain"/>
    <property type="match status" value="1"/>
</dbReference>
<dbReference type="SUPFAM" id="SSF63829">
    <property type="entry name" value="Calcium-dependent phosphotriesterase"/>
    <property type="match status" value="1"/>
</dbReference>
<dbReference type="PANTHER" id="PTHR47572">
    <property type="entry name" value="LIPOPROTEIN-RELATED"/>
    <property type="match status" value="1"/>
</dbReference>
<accession>A0ABW3Y2K3</accession>
<evidence type="ECO:0000256" key="1">
    <source>
        <dbReference type="SAM" id="Phobius"/>
    </source>
</evidence>
<dbReference type="InterPro" id="IPR005511">
    <property type="entry name" value="SMP-30"/>
</dbReference>
<keyword evidence="1" id="KW-0472">Membrane</keyword>
<dbReference type="RefSeq" id="WP_377178472.1">
    <property type="nucleotide sequence ID" value="NZ_JBHTMY010000003.1"/>
</dbReference>